<protein>
    <submittedName>
        <fullName evidence="1">Uncharacterized protein</fullName>
    </submittedName>
</protein>
<sequence>MRVRCLTAFGGRLRIGLLSLHLASQPSCIMTAREGAQHSGIVDASPIREGVTGKKLDHGTPVVDARESMSMSRSIKLK</sequence>
<dbReference type="AlphaFoldDB" id="A0A518AYW2"/>
<accession>A0A518AYW2</accession>
<proteinExistence type="predicted"/>
<dbReference type="Proteomes" id="UP000317093">
    <property type="component" value="Chromosome"/>
</dbReference>
<keyword evidence="2" id="KW-1185">Reference proteome</keyword>
<name>A0A518AYW2_9BACT</name>
<dbReference type="KEGG" id="knv:Pan216_07130"/>
<reference evidence="1 2" key="1">
    <citation type="submission" date="2019-02" db="EMBL/GenBank/DDBJ databases">
        <title>Deep-cultivation of Planctomycetes and their phenomic and genomic characterization uncovers novel biology.</title>
        <authorList>
            <person name="Wiegand S."/>
            <person name="Jogler M."/>
            <person name="Boedeker C."/>
            <person name="Pinto D."/>
            <person name="Vollmers J."/>
            <person name="Rivas-Marin E."/>
            <person name="Kohn T."/>
            <person name="Peeters S.H."/>
            <person name="Heuer A."/>
            <person name="Rast P."/>
            <person name="Oberbeckmann S."/>
            <person name="Bunk B."/>
            <person name="Jeske O."/>
            <person name="Meyerdierks A."/>
            <person name="Storesund J.E."/>
            <person name="Kallscheuer N."/>
            <person name="Luecker S."/>
            <person name="Lage O.M."/>
            <person name="Pohl T."/>
            <person name="Merkel B.J."/>
            <person name="Hornburger P."/>
            <person name="Mueller R.-W."/>
            <person name="Bruemmer F."/>
            <person name="Labrenz M."/>
            <person name="Spormann A.M."/>
            <person name="Op den Camp H."/>
            <person name="Overmann J."/>
            <person name="Amann R."/>
            <person name="Jetten M.S.M."/>
            <person name="Mascher T."/>
            <person name="Medema M.H."/>
            <person name="Devos D.P."/>
            <person name="Kaster A.-K."/>
            <person name="Ovreas L."/>
            <person name="Rohde M."/>
            <person name="Galperin M.Y."/>
            <person name="Jogler C."/>
        </authorList>
    </citation>
    <scope>NUCLEOTIDE SEQUENCE [LARGE SCALE GENOMIC DNA]</scope>
    <source>
        <strain evidence="1 2">Pan216</strain>
    </source>
</reference>
<organism evidence="1 2">
    <name type="scientific">Kolteria novifilia</name>
    <dbReference type="NCBI Taxonomy" id="2527975"/>
    <lineage>
        <taxon>Bacteria</taxon>
        <taxon>Pseudomonadati</taxon>
        <taxon>Planctomycetota</taxon>
        <taxon>Planctomycetia</taxon>
        <taxon>Kolteriales</taxon>
        <taxon>Kolteriaceae</taxon>
        <taxon>Kolteria</taxon>
    </lineage>
</organism>
<dbReference type="EMBL" id="CP036279">
    <property type="protein sequence ID" value="QDU59880.1"/>
    <property type="molecule type" value="Genomic_DNA"/>
</dbReference>
<gene>
    <name evidence="1" type="ORF">Pan216_07130</name>
</gene>
<evidence type="ECO:0000313" key="1">
    <source>
        <dbReference type="EMBL" id="QDU59880.1"/>
    </source>
</evidence>
<evidence type="ECO:0000313" key="2">
    <source>
        <dbReference type="Proteomes" id="UP000317093"/>
    </source>
</evidence>